<protein>
    <recommendedName>
        <fullName evidence="2">PITH domain-containing protein</fullName>
    </recommendedName>
</protein>
<gene>
    <name evidence="3" type="ORF">AZE42_01954</name>
</gene>
<dbReference type="PROSITE" id="PS51532">
    <property type="entry name" value="PITH"/>
    <property type="match status" value="1"/>
</dbReference>
<accession>A0A1J8PSX0</accession>
<dbReference type="InterPro" id="IPR045099">
    <property type="entry name" value="PITH1-like"/>
</dbReference>
<reference evidence="3 4" key="1">
    <citation type="submission" date="2016-03" db="EMBL/GenBank/DDBJ databases">
        <title>Comparative genomics of the ectomycorrhizal sister species Rhizopogon vinicolor and Rhizopogon vesiculosus (Basidiomycota: Boletales) reveals a divergence of the mating type B locus.</title>
        <authorList>
            <person name="Mujic A.B."/>
            <person name="Kuo A."/>
            <person name="Tritt A."/>
            <person name="Lipzen A."/>
            <person name="Chen C."/>
            <person name="Johnson J."/>
            <person name="Sharma A."/>
            <person name="Barry K."/>
            <person name="Grigoriev I.V."/>
            <person name="Spatafora J.W."/>
        </authorList>
    </citation>
    <scope>NUCLEOTIDE SEQUENCE [LARGE SCALE GENOMIC DNA]</scope>
    <source>
        <strain evidence="3 4">AM-OR11-056</strain>
    </source>
</reference>
<dbReference type="Pfam" id="PF06201">
    <property type="entry name" value="PITH"/>
    <property type="match status" value="1"/>
</dbReference>
<dbReference type="STRING" id="180088.A0A1J8PSX0"/>
<evidence type="ECO:0000313" key="3">
    <source>
        <dbReference type="EMBL" id="OJA11591.1"/>
    </source>
</evidence>
<evidence type="ECO:0000256" key="1">
    <source>
        <dbReference type="ARBA" id="ARBA00025788"/>
    </source>
</evidence>
<dbReference type="PANTHER" id="PTHR12175:SF5">
    <property type="entry name" value="OS03G0795500 PROTEIN"/>
    <property type="match status" value="1"/>
</dbReference>
<dbReference type="InterPro" id="IPR008979">
    <property type="entry name" value="Galactose-bd-like_sf"/>
</dbReference>
<dbReference type="SUPFAM" id="SSF49785">
    <property type="entry name" value="Galactose-binding domain-like"/>
    <property type="match status" value="1"/>
</dbReference>
<dbReference type="AlphaFoldDB" id="A0A1J8PSX0"/>
<dbReference type="PANTHER" id="PTHR12175">
    <property type="entry name" value="AD039 HT014 THIOREDOXIN FAMILY TRP26"/>
    <property type="match status" value="1"/>
</dbReference>
<keyword evidence="4" id="KW-1185">Reference proteome</keyword>
<organism evidence="3 4">
    <name type="scientific">Rhizopogon vesiculosus</name>
    <dbReference type="NCBI Taxonomy" id="180088"/>
    <lineage>
        <taxon>Eukaryota</taxon>
        <taxon>Fungi</taxon>
        <taxon>Dikarya</taxon>
        <taxon>Basidiomycota</taxon>
        <taxon>Agaricomycotina</taxon>
        <taxon>Agaricomycetes</taxon>
        <taxon>Agaricomycetidae</taxon>
        <taxon>Boletales</taxon>
        <taxon>Suillineae</taxon>
        <taxon>Rhizopogonaceae</taxon>
        <taxon>Rhizopogon</taxon>
    </lineage>
</organism>
<dbReference type="EMBL" id="LVVM01004998">
    <property type="protein sequence ID" value="OJA11591.1"/>
    <property type="molecule type" value="Genomic_DNA"/>
</dbReference>
<name>A0A1J8PSX0_9AGAM</name>
<feature type="domain" description="PITH" evidence="2">
    <location>
        <begin position="7"/>
        <end position="178"/>
    </location>
</feature>
<dbReference type="Gene3D" id="2.60.120.470">
    <property type="entry name" value="PITH domain"/>
    <property type="match status" value="1"/>
</dbReference>
<evidence type="ECO:0000259" key="2">
    <source>
        <dbReference type="PROSITE" id="PS51532"/>
    </source>
</evidence>
<dbReference type="InterPro" id="IPR037047">
    <property type="entry name" value="PITH_dom_sf"/>
</dbReference>
<dbReference type="Proteomes" id="UP000183567">
    <property type="component" value="Unassembled WGS sequence"/>
</dbReference>
<comment type="similarity">
    <text evidence="1">Belongs to the PITHD1 family.</text>
</comment>
<dbReference type="OrthoDB" id="10263751at2759"/>
<dbReference type="InterPro" id="IPR010400">
    <property type="entry name" value="PITH_dom"/>
</dbReference>
<evidence type="ECO:0000313" key="4">
    <source>
        <dbReference type="Proteomes" id="UP000183567"/>
    </source>
</evidence>
<proteinExistence type="inferred from homology"/>
<dbReference type="GO" id="GO:0005737">
    <property type="term" value="C:cytoplasm"/>
    <property type="evidence" value="ECO:0007669"/>
    <property type="project" value="UniProtKB-ARBA"/>
</dbReference>
<sequence length="178" mass="19821">MMASSRGGIQDVEIISFVSLLEHIVVAECLNEQDEHTLQSILSSKVRNTSSSYLDSDADAELLINIEFNQAVRVRSLILQAQERGPEKLRLRINCPAIDFTNFNDSEDTQIISLKADQVSKEGPARLIPLHPTKFNHVNSLHILIKSDHDNTRIDAIDILGTLVHATKNLSGLAQQEE</sequence>
<comment type="caution">
    <text evidence="3">The sequence shown here is derived from an EMBL/GenBank/DDBJ whole genome shotgun (WGS) entry which is preliminary data.</text>
</comment>